<gene>
    <name evidence="11" type="ORF">AZI86_11815</name>
</gene>
<evidence type="ECO:0000256" key="9">
    <source>
        <dbReference type="SAM" id="Phobius"/>
    </source>
</evidence>
<dbReference type="RefSeq" id="WP_061835391.1">
    <property type="nucleotide sequence ID" value="NZ_LUKE01000002.1"/>
</dbReference>
<dbReference type="Proteomes" id="UP000075320">
    <property type="component" value="Unassembled WGS sequence"/>
</dbReference>
<dbReference type="NCBIfam" id="NF041515">
    <property type="entry name" value="GspC_delta"/>
    <property type="match status" value="1"/>
</dbReference>
<dbReference type="InterPro" id="IPR024961">
    <property type="entry name" value="T2SS_GspC_N"/>
</dbReference>
<evidence type="ECO:0000256" key="7">
    <source>
        <dbReference type="ARBA" id="ARBA00022989"/>
    </source>
</evidence>
<keyword evidence="5 9" id="KW-0812">Transmembrane</keyword>
<dbReference type="EMBL" id="LUKE01000002">
    <property type="protein sequence ID" value="KYG64880.1"/>
    <property type="molecule type" value="Genomic_DNA"/>
</dbReference>
<evidence type="ECO:0000256" key="4">
    <source>
        <dbReference type="ARBA" id="ARBA00022519"/>
    </source>
</evidence>
<keyword evidence="3" id="KW-1003">Cell membrane</keyword>
<dbReference type="Pfam" id="PF11356">
    <property type="entry name" value="T2SSC"/>
    <property type="match status" value="1"/>
</dbReference>
<dbReference type="AlphaFoldDB" id="A0A150WLM9"/>
<evidence type="ECO:0000256" key="1">
    <source>
        <dbReference type="ARBA" id="ARBA00004533"/>
    </source>
</evidence>
<evidence type="ECO:0000256" key="6">
    <source>
        <dbReference type="ARBA" id="ARBA00022927"/>
    </source>
</evidence>
<proteinExistence type="predicted"/>
<sequence>MASRNTKNQRPPFERWYSYLLFIFVGYCIADLAILAYRDRMLPQTAPPAHPKSQRMDMSVGRGAYNNITARNIFASNGQIPDALVDKSKGEQREEDPVPSQLPLTLIGTLVHSNPEKSIAAIEVKGKGQVISYSPKKEIEGIATIIRVERQKVVLRNTNSGRLEFIEMKKEGKVAFGSARPSSGTTGTEVQRSGDNTFSIKRADVLKYTNDLSAVLMQARAVPNREPGTGNINGFRILDMQPGSIYEQLGLQRMDVIKSVDGTPVDSPAKAMELYNLLKNSPKVTLQVERNGKQENMTYNIQ</sequence>
<feature type="transmembrane region" description="Helical" evidence="9">
    <location>
        <begin position="16"/>
        <end position="37"/>
    </location>
</feature>
<dbReference type="GO" id="GO:0005886">
    <property type="term" value="C:plasma membrane"/>
    <property type="evidence" value="ECO:0007669"/>
    <property type="project" value="UniProtKB-SubCell"/>
</dbReference>
<protein>
    <submittedName>
        <fullName evidence="11">General secretion pathway protein GspC</fullName>
    </submittedName>
</protein>
<reference evidence="11 12" key="1">
    <citation type="submission" date="2016-03" db="EMBL/GenBank/DDBJ databases">
        <authorList>
            <person name="Ploux O."/>
        </authorList>
    </citation>
    <scope>NUCLEOTIDE SEQUENCE [LARGE SCALE GENOMIC DNA]</scope>
    <source>
        <strain evidence="11 12">R0</strain>
    </source>
</reference>
<keyword evidence="4" id="KW-0997">Cell inner membrane</keyword>
<keyword evidence="6" id="KW-0653">Protein transport</keyword>
<organism evidence="11 12">
    <name type="scientific">Bdellovibrio bacteriovorus</name>
    <dbReference type="NCBI Taxonomy" id="959"/>
    <lineage>
        <taxon>Bacteria</taxon>
        <taxon>Pseudomonadati</taxon>
        <taxon>Bdellovibrionota</taxon>
        <taxon>Bdellovibrionia</taxon>
        <taxon>Bdellovibrionales</taxon>
        <taxon>Pseudobdellovibrionaceae</taxon>
        <taxon>Bdellovibrio</taxon>
    </lineage>
</organism>
<dbReference type="InterPro" id="IPR036034">
    <property type="entry name" value="PDZ_sf"/>
</dbReference>
<dbReference type="InterPro" id="IPR001478">
    <property type="entry name" value="PDZ"/>
</dbReference>
<evidence type="ECO:0000313" key="12">
    <source>
        <dbReference type="Proteomes" id="UP000075320"/>
    </source>
</evidence>
<dbReference type="SUPFAM" id="SSF50156">
    <property type="entry name" value="PDZ domain-like"/>
    <property type="match status" value="1"/>
</dbReference>
<accession>A0A150WLM9</accession>
<dbReference type="OrthoDB" id="341285at2"/>
<evidence type="ECO:0000256" key="2">
    <source>
        <dbReference type="ARBA" id="ARBA00022448"/>
    </source>
</evidence>
<name>A0A150WLM9_BDEBC</name>
<dbReference type="SMART" id="SM00228">
    <property type="entry name" value="PDZ"/>
    <property type="match status" value="1"/>
</dbReference>
<evidence type="ECO:0000256" key="3">
    <source>
        <dbReference type="ARBA" id="ARBA00022475"/>
    </source>
</evidence>
<keyword evidence="8 9" id="KW-0472">Membrane</keyword>
<comment type="subcellular location">
    <subcellularLocation>
        <location evidence="1">Cell inner membrane</location>
    </subcellularLocation>
</comment>
<dbReference type="Gene3D" id="2.30.42.10">
    <property type="match status" value="1"/>
</dbReference>
<evidence type="ECO:0000313" key="11">
    <source>
        <dbReference type="EMBL" id="KYG64880.1"/>
    </source>
</evidence>
<keyword evidence="7 9" id="KW-1133">Transmembrane helix</keyword>
<evidence type="ECO:0000256" key="5">
    <source>
        <dbReference type="ARBA" id="ARBA00022692"/>
    </source>
</evidence>
<keyword evidence="2" id="KW-0813">Transport</keyword>
<dbReference type="Gene3D" id="2.30.30.830">
    <property type="match status" value="1"/>
</dbReference>
<keyword evidence="12" id="KW-1185">Reference proteome</keyword>
<dbReference type="GO" id="GO:0015031">
    <property type="term" value="P:protein transport"/>
    <property type="evidence" value="ECO:0007669"/>
    <property type="project" value="UniProtKB-KW"/>
</dbReference>
<comment type="caution">
    <text evidence="11">The sequence shown here is derived from an EMBL/GenBank/DDBJ whole genome shotgun (WGS) entry which is preliminary data.</text>
</comment>
<feature type="domain" description="PDZ" evidence="10">
    <location>
        <begin position="210"/>
        <end position="292"/>
    </location>
</feature>
<evidence type="ECO:0000259" key="10">
    <source>
        <dbReference type="SMART" id="SM00228"/>
    </source>
</evidence>
<evidence type="ECO:0000256" key="8">
    <source>
        <dbReference type="ARBA" id="ARBA00023136"/>
    </source>
</evidence>